<dbReference type="Pfam" id="PF01814">
    <property type="entry name" value="Hemerythrin"/>
    <property type="match status" value="1"/>
</dbReference>
<feature type="domain" description="Hemerythrin-like" evidence="1">
    <location>
        <begin position="17"/>
        <end position="120"/>
    </location>
</feature>
<sequence>MTTKPIKRHPALQNLSREHHDGLVFALRLQKGIAKKADLLDMKAYSDWFWENYLVDHFKLEEEILFPLLGNEHDLVLKAKNQHLALKSLFELPSKNFSDFEKIHDLLQQHIRFEERELFNVMQEKVAEKDLLQFEKLHSEQKVCSFWENQFWK</sequence>
<proteinExistence type="predicted"/>
<keyword evidence="3" id="KW-1185">Reference proteome</keyword>
<protein>
    <recommendedName>
        <fullName evidence="1">Hemerythrin-like domain-containing protein</fullName>
    </recommendedName>
</protein>
<name>A0ABQ1SDC6_9FLAO</name>
<accession>A0ABQ1SDC6</accession>
<gene>
    <name evidence="2" type="ORF">GCM10010832_08870</name>
</gene>
<dbReference type="Gene3D" id="1.20.120.520">
    <property type="entry name" value="nmb1532 protein domain like"/>
    <property type="match status" value="1"/>
</dbReference>
<evidence type="ECO:0000259" key="1">
    <source>
        <dbReference type="Pfam" id="PF01814"/>
    </source>
</evidence>
<dbReference type="EMBL" id="BMGM01000003">
    <property type="protein sequence ID" value="GGE30647.1"/>
    <property type="molecule type" value="Genomic_DNA"/>
</dbReference>
<reference evidence="3" key="1">
    <citation type="journal article" date="2019" name="Int. J. Syst. Evol. Microbiol.">
        <title>The Global Catalogue of Microorganisms (GCM) 10K type strain sequencing project: providing services to taxonomists for standard genome sequencing and annotation.</title>
        <authorList>
            <consortium name="The Broad Institute Genomics Platform"/>
            <consortium name="The Broad Institute Genome Sequencing Center for Infectious Disease"/>
            <person name="Wu L."/>
            <person name="Ma J."/>
        </authorList>
    </citation>
    <scope>NUCLEOTIDE SEQUENCE [LARGE SCALE GENOMIC DNA]</scope>
    <source>
        <strain evidence="3">CGMCC 1.12931</strain>
    </source>
</reference>
<dbReference type="Proteomes" id="UP000599179">
    <property type="component" value="Unassembled WGS sequence"/>
</dbReference>
<organism evidence="2 3">
    <name type="scientific">Psychroflexus planctonicus</name>
    <dbReference type="NCBI Taxonomy" id="1526575"/>
    <lineage>
        <taxon>Bacteria</taxon>
        <taxon>Pseudomonadati</taxon>
        <taxon>Bacteroidota</taxon>
        <taxon>Flavobacteriia</taxon>
        <taxon>Flavobacteriales</taxon>
        <taxon>Flavobacteriaceae</taxon>
        <taxon>Psychroflexus</taxon>
    </lineage>
</organism>
<evidence type="ECO:0000313" key="2">
    <source>
        <dbReference type="EMBL" id="GGE30647.1"/>
    </source>
</evidence>
<evidence type="ECO:0000313" key="3">
    <source>
        <dbReference type="Proteomes" id="UP000599179"/>
    </source>
</evidence>
<comment type="caution">
    <text evidence="2">The sequence shown here is derived from an EMBL/GenBank/DDBJ whole genome shotgun (WGS) entry which is preliminary data.</text>
</comment>
<dbReference type="RefSeq" id="WP_188457892.1">
    <property type="nucleotide sequence ID" value="NZ_BMGM01000003.1"/>
</dbReference>
<dbReference type="InterPro" id="IPR012312">
    <property type="entry name" value="Hemerythrin-like"/>
</dbReference>